<name>A0A250XMT5_9CHLO</name>
<accession>A0A250XMT5</accession>
<feature type="compositionally biased region" description="Basic and acidic residues" evidence="2">
    <location>
        <begin position="62"/>
        <end position="80"/>
    </location>
</feature>
<dbReference type="EMBL" id="BEGY01000124">
    <property type="protein sequence ID" value="GAX84394.1"/>
    <property type="molecule type" value="Genomic_DNA"/>
</dbReference>
<comment type="caution">
    <text evidence="3">The sequence shown here is derived from an EMBL/GenBank/DDBJ whole genome shotgun (WGS) entry which is preliminary data.</text>
</comment>
<protein>
    <submittedName>
        <fullName evidence="3">Uncharacterized protein</fullName>
    </submittedName>
</protein>
<gene>
    <name evidence="3" type="ORF">CEUSTIGMA_g11816.t1</name>
</gene>
<evidence type="ECO:0000313" key="4">
    <source>
        <dbReference type="Proteomes" id="UP000232323"/>
    </source>
</evidence>
<dbReference type="Proteomes" id="UP000232323">
    <property type="component" value="Unassembled WGS sequence"/>
</dbReference>
<evidence type="ECO:0000256" key="2">
    <source>
        <dbReference type="SAM" id="MobiDB-lite"/>
    </source>
</evidence>
<keyword evidence="1" id="KW-0175">Coiled coil</keyword>
<reference evidence="3 4" key="1">
    <citation type="submission" date="2017-08" db="EMBL/GenBank/DDBJ databases">
        <title>Acidophilic green algal genome provides insights into adaptation to an acidic environment.</title>
        <authorList>
            <person name="Hirooka S."/>
            <person name="Hirose Y."/>
            <person name="Kanesaki Y."/>
            <person name="Higuchi S."/>
            <person name="Fujiwara T."/>
            <person name="Onuma R."/>
            <person name="Era A."/>
            <person name="Ohbayashi R."/>
            <person name="Uzuka A."/>
            <person name="Nozaki H."/>
            <person name="Yoshikawa H."/>
            <person name="Miyagishima S.Y."/>
        </authorList>
    </citation>
    <scope>NUCLEOTIDE SEQUENCE [LARGE SCALE GENOMIC DNA]</scope>
    <source>
        <strain evidence="3 4">NIES-2499</strain>
    </source>
</reference>
<keyword evidence="4" id="KW-1185">Reference proteome</keyword>
<proteinExistence type="predicted"/>
<evidence type="ECO:0000313" key="3">
    <source>
        <dbReference type="EMBL" id="GAX84394.1"/>
    </source>
</evidence>
<dbReference type="AlphaFoldDB" id="A0A250XMT5"/>
<organism evidence="3 4">
    <name type="scientific">Chlamydomonas eustigma</name>
    <dbReference type="NCBI Taxonomy" id="1157962"/>
    <lineage>
        <taxon>Eukaryota</taxon>
        <taxon>Viridiplantae</taxon>
        <taxon>Chlorophyta</taxon>
        <taxon>core chlorophytes</taxon>
        <taxon>Chlorophyceae</taxon>
        <taxon>CS clade</taxon>
        <taxon>Chlamydomonadales</taxon>
        <taxon>Chlamydomonadaceae</taxon>
        <taxon>Chlamydomonas</taxon>
    </lineage>
</organism>
<sequence>MSEIPQTSSHGFSCVADPIAGLSHDDLDFDFLLDGEIDNFFGAPSEPGLEEWLQALPESGERIINDGSDHPSLRPVERNQQDSGPNLKSLVQQMQQVLELQQSGGPDSAPVTQQALYQLQNLVHQLQQQINVRGTAPLPALSEPQETFPATHNKTVGGSRVGSVPASHHVQSTVANPHTHPAKVKAVGSKRDSSVMCKRTTERHKKLGKLENLLEEKKALAAKLQLQNSFLQQRQNVLQKFIQAREEHLMTWSRLVGAKKQDVINPGTKHPVVGSLTVAEVCSLDLVSAGVFYTKLVSEVRRLLTVAGGVDSCREGANISTSQPRLQGAYSSDSVLSHDAVQASHSQPLEMSPQDIERTTQQQEVMSREEANKQLEEIVLNMVDIGKYVEFFNPALNTAVLSTISSNSVPPQHWDKVTAACGLKKEQIQETVMLDHLFTQLMARVYEERSPLISKLQDTLFRLHASSMLVSDLKEQADSILLLESIMRNLKKERCYIFLASEVFINHILTVNQRAAVLVTSYPIMPNDLCIIQRIVANHACGFAPEM</sequence>
<feature type="region of interest" description="Disordered" evidence="2">
    <location>
        <begin position="62"/>
        <end position="84"/>
    </location>
</feature>
<feature type="coiled-coil region" evidence="1">
    <location>
        <begin position="207"/>
        <end position="234"/>
    </location>
</feature>
<evidence type="ECO:0000256" key="1">
    <source>
        <dbReference type="SAM" id="Coils"/>
    </source>
</evidence>